<proteinExistence type="predicted"/>
<evidence type="ECO:0000313" key="1">
    <source>
        <dbReference type="EMBL" id="QLI60672.1"/>
    </source>
</evidence>
<sequence length="44" mass="5386">MKKALKDQEPYKYVDTSEWYAIPENFNQGMYDYHNYAKSVPMYK</sequence>
<protein>
    <submittedName>
        <fullName evidence="1">Uncharacterized protein</fullName>
    </submittedName>
</protein>
<name>A0A7D5YQ51_9VIRU</name>
<reference evidence="1 2" key="1">
    <citation type="submission" date="2019-10" db="EMBL/GenBank/DDBJ databases">
        <authorList>
            <person name="Kayansamruaj P."/>
        </authorList>
    </citation>
    <scope>NUCLEOTIDE SEQUENCE [LARGE SCALE GENOMIC DNA]</scope>
    <source>
        <strain evidence="1">SDDV_Thai_2019</strain>
    </source>
</reference>
<accession>A0A7D5YQ51</accession>
<evidence type="ECO:0000313" key="2">
    <source>
        <dbReference type="Proteomes" id="UP000510602"/>
    </source>
</evidence>
<dbReference type="EMBL" id="MN562489">
    <property type="protein sequence ID" value="QLI60672.1"/>
    <property type="molecule type" value="Genomic_DNA"/>
</dbReference>
<dbReference type="Proteomes" id="UP000510602">
    <property type="component" value="Segment"/>
</dbReference>
<organism evidence="1 2">
    <name type="scientific">Scale drop disease virus</name>
    <dbReference type="NCBI Taxonomy" id="1697349"/>
    <lineage>
        <taxon>Viruses</taxon>
        <taxon>Varidnaviria</taxon>
        <taxon>Bamfordvirae</taxon>
        <taxon>Nucleocytoviricota</taxon>
        <taxon>Megaviricetes</taxon>
        <taxon>Pimascovirales</taxon>
        <taxon>Pimascovirales incertae sedis</taxon>
        <taxon>Iridoviridae</taxon>
        <taxon>Alphairidovirinae</taxon>
        <taxon>Megalocytivirus</taxon>
        <taxon>Megalocytivirus lates1</taxon>
    </lineage>
</organism>